<keyword evidence="1" id="KW-0812">Transmembrane</keyword>
<feature type="transmembrane region" description="Helical" evidence="1">
    <location>
        <begin position="292"/>
        <end position="309"/>
    </location>
</feature>
<accession>A0A2H0B726</accession>
<evidence type="ECO:0000256" key="1">
    <source>
        <dbReference type="SAM" id="Phobius"/>
    </source>
</evidence>
<feature type="transmembrane region" description="Helical" evidence="1">
    <location>
        <begin position="52"/>
        <end position="75"/>
    </location>
</feature>
<gene>
    <name evidence="2" type="ORF">COX08_00860</name>
</gene>
<comment type="caution">
    <text evidence="2">The sequence shown here is derived from an EMBL/GenBank/DDBJ whole genome shotgun (WGS) entry which is preliminary data.</text>
</comment>
<name>A0A2H0B726_9BACT</name>
<feature type="transmembrane region" description="Helical" evidence="1">
    <location>
        <begin position="315"/>
        <end position="332"/>
    </location>
</feature>
<organism evidence="2 3">
    <name type="scientific">Candidatus Beckwithbacteria bacterium CG23_combo_of_CG06-09_8_20_14_all_34_8</name>
    <dbReference type="NCBI Taxonomy" id="1974497"/>
    <lineage>
        <taxon>Bacteria</taxon>
        <taxon>Candidatus Beckwithiibacteriota</taxon>
    </lineage>
</organism>
<feature type="transmembrane region" description="Helical" evidence="1">
    <location>
        <begin position="203"/>
        <end position="223"/>
    </location>
</feature>
<dbReference type="AlphaFoldDB" id="A0A2H0B726"/>
<evidence type="ECO:0000313" key="2">
    <source>
        <dbReference type="EMBL" id="PIP53462.1"/>
    </source>
</evidence>
<protein>
    <recommendedName>
        <fullName evidence="4">Glycosyltransferase RgtA/B/C/D-like domain-containing protein</fullName>
    </recommendedName>
</protein>
<feature type="transmembrane region" description="Helical" evidence="1">
    <location>
        <begin position="164"/>
        <end position="196"/>
    </location>
</feature>
<feature type="transmembrane region" description="Helical" evidence="1">
    <location>
        <begin position="12"/>
        <end position="32"/>
    </location>
</feature>
<sequence length="529" mass="61124">MIIHAKFSKLYINYFEILIFLVFISLRLYFATSQPIFFDSFEYLERLSDPNFLHALFSGHPPLHSGYIFILWPIYQFAKLFLSNPTDLVISFQILVNGISMLALYNLITKLWNKKIASISLLIILLLPLLWISQMTLMMEGLYVALFIISLNAFNNYLSDKSYYSLVVSLCCWVLSLAVHIGVLLWIPLFLYLLLYHKAKSKLTIITLFSFTTVLVFLIMGYLTGLRLGISPLSGLRFFLFTKTGEHANFELQINSILIFIRNIIVPTFYNNTVLISLLVLISLFNRKQKHLLLLWLWILPTILVNQWWDSLFFGRHALIVILAMAILVALLIKNKTHLVLGILIYLVIATIPSLAKLRNDSPYINFAQKSAQIPLPNLLICDHFSYPLMQRYYKGEIISVNEPGWSKNGLVSEINKKINSNIPVYILSTALSEPYGLYNGPFLHSLSLSYKKDFDLKKDLQGYQFVPYLEINKKDNLVIYQITKGGKSGFPEIVKLSRSTRRLDYYDPLMQIWYKILAYNDKVKLIGQ</sequence>
<dbReference type="EMBL" id="PCSR01000018">
    <property type="protein sequence ID" value="PIP53462.1"/>
    <property type="molecule type" value="Genomic_DNA"/>
</dbReference>
<keyword evidence="1" id="KW-0472">Membrane</keyword>
<feature type="transmembrane region" description="Helical" evidence="1">
    <location>
        <begin position="87"/>
        <end position="108"/>
    </location>
</feature>
<feature type="transmembrane region" description="Helical" evidence="1">
    <location>
        <begin position="264"/>
        <end position="285"/>
    </location>
</feature>
<evidence type="ECO:0000313" key="3">
    <source>
        <dbReference type="Proteomes" id="UP000229459"/>
    </source>
</evidence>
<feature type="transmembrane region" description="Helical" evidence="1">
    <location>
        <begin position="339"/>
        <end position="356"/>
    </location>
</feature>
<feature type="transmembrane region" description="Helical" evidence="1">
    <location>
        <begin position="114"/>
        <end position="132"/>
    </location>
</feature>
<keyword evidence="1" id="KW-1133">Transmembrane helix</keyword>
<evidence type="ECO:0008006" key="4">
    <source>
        <dbReference type="Google" id="ProtNLM"/>
    </source>
</evidence>
<dbReference type="Proteomes" id="UP000229459">
    <property type="component" value="Unassembled WGS sequence"/>
</dbReference>
<reference evidence="2 3" key="1">
    <citation type="submission" date="2017-09" db="EMBL/GenBank/DDBJ databases">
        <title>Depth-based differentiation of microbial function through sediment-hosted aquifers and enrichment of novel symbionts in the deep terrestrial subsurface.</title>
        <authorList>
            <person name="Probst A.J."/>
            <person name="Ladd B."/>
            <person name="Jarett J.K."/>
            <person name="Geller-Mcgrath D.E."/>
            <person name="Sieber C.M."/>
            <person name="Emerson J.B."/>
            <person name="Anantharaman K."/>
            <person name="Thomas B.C."/>
            <person name="Malmstrom R."/>
            <person name="Stieglmeier M."/>
            <person name="Klingl A."/>
            <person name="Woyke T."/>
            <person name="Ryan C.M."/>
            <person name="Banfield J.F."/>
        </authorList>
    </citation>
    <scope>NUCLEOTIDE SEQUENCE [LARGE SCALE GENOMIC DNA]</scope>
    <source>
        <strain evidence="2">CG23_combo_of_CG06-09_8_20_14_all_34_8</strain>
    </source>
</reference>
<proteinExistence type="predicted"/>